<evidence type="ECO:0000313" key="2">
    <source>
        <dbReference type="Proteomes" id="UP000265618"/>
    </source>
</evidence>
<organism evidence="1 2">
    <name type="scientific">Kipferlia bialata</name>
    <dbReference type="NCBI Taxonomy" id="797122"/>
    <lineage>
        <taxon>Eukaryota</taxon>
        <taxon>Metamonada</taxon>
        <taxon>Carpediemonas-like organisms</taxon>
        <taxon>Kipferlia</taxon>
    </lineage>
</organism>
<gene>
    <name evidence="1" type="ORF">KIPB_007516</name>
</gene>
<sequence length="291" mass="32835">SVSKAMREPGYDRETLHNLFAEAHGPFKRDTLANTQTDGEGEGEGESGVLLSKQHLDTFFDSVSEVVQLTSVFMTFKDVDLDLKMESHESLFQSVCDTLDLDTDTRQQLYESECMSLLAYQSMAVLCKCMEADNVKEVYDRYESLASEYGVEYRFQFFSVFGDFLAVLTHHIIKGSIMPLLMKSRSPSSVALMLTLKGTEEFVRVWEEHVASAVAKDSSRRMLSKKAPIAVTVEGEGEGEGEALEAMREMEAEEERQRLAGLCAEAFEDIARPFWKRFNSTVMSESAKCRR</sequence>
<evidence type="ECO:0000313" key="1">
    <source>
        <dbReference type="EMBL" id="GIQ85786.1"/>
    </source>
</evidence>
<proteinExistence type="predicted"/>
<reference evidence="1 2" key="1">
    <citation type="journal article" date="2018" name="PLoS ONE">
        <title>The draft genome of Kipferlia bialata reveals reductive genome evolution in fornicate parasites.</title>
        <authorList>
            <person name="Tanifuji G."/>
            <person name="Takabayashi S."/>
            <person name="Kume K."/>
            <person name="Takagi M."/>
            <person name="Nakayama T."/>
            <person name="Kamikawa R."/>
            <person name="Inagaki Y."/>
            <person name="Hashimoto T."/>
        </authorList>
    </citation>
    <scope>NUCLEOTIDE SEQUENCE [LARGE SCALE GENOMIC DNA]</scope>
    <source>
        <strain evidence="1">NY0173</strain>
    </source>
</reference>
<protein>
    <submittedName>
        <fullName evidence="1">Uncharacterized protein</fullName>
    </submittedName>
</protein>
<dbReference type="Proteomes" id="UP000265618">
    <property type="component" value="Unassembled WGS sequence"/>
</dbReference>
<comment type="caution">
    <text evidence="1">The sequence shown here is derived from an EMBL/GenBank/DDBJ whole genome shotgun (WGS) entry which is preliminary data.</text>
</comment>
<dbReference type="AlphaFoldDB" id="A0A9K3CYW9"/>
<keyword evidence="2" id="KW-1185">Reference proteome</keyword>
<name>A0A9K3CYW9_9EUKA</name>
<dbReference type="EMBL" id="BDIP01002136">
    <property type="protein sequence ID" value="GIQ85786.1"/>
    <property type="molecule type" value="Genomic_DNA"/>
</dbReference>
<accession>A0A9K3CYW9</accession>
<feature type="non-terminal residue" evidence="1">
    <location>
        <position position="291"/>
    </location>
</feature>